<protein>
    <submittedName>
        <fullName evidence="1">Uncharacterized protein</fullName>
    </submittedName>
</protein>
<evidence type="ECO:0000313" key="2">
    <source>
        <dbReference type="Proteomes" id="UP000233469"/>
    </source>
</evidence>
<organism evidence="1 2">
    <name type="scientific">Rhizophagus irregularis</name>
    <dbReference type="NCBI Taxonomy" id="588596"/>
    <lineage>
        <taxon>Eukaryota</taxon>
        <taxon>Fungi</taxon>
        <taxon>Fungi incertae sedis</taxon>
        <taxon>Mucoromycota</taxon>
        <taxon>Glomeromycotina</taxon>
        <taxon>Glomeromycetes</taxon>
        <taxon>Glomerales</taxon>
        <taxon>Glomeraceae</taxon>
        <taxon>Rhizophagus</taxon>
    </lineage>
</organism>
<comment type="caution">
    <text evidence="1">The sequence shown here is derived from an EMBL/GenBank/DDBJ whole genome shotgun (WGS) entry which is preliminary data.</text>
</comment>
<proteinExistence type="predicted"/>
<name>A0A2N1M105_9GLOM</name>
<accession>A0A2N1M105</accession>
<dbReference type="Proteomes" id="UP000233469">
    <property type="component" value="Unassembled WGS sequence"/>
</dbReference>
<reference evidence="1 2" key="1">
    <citation type="submission" date="2016-04" db="EMBL/GenBank/DDBJ databases">
        <title>Genome analyses suggest a sexual origin of heterokaryosis in a supposedly ancient asexual fungus.</title>
        <authorList>
            <person name="Ropars J."/>
            <person name="Sedzielewska K."/>
            <person name="Noel J."/>
            <person name="Charron P."/>
            <person name="Farinelli L."/>
            <person name="Marton T."/>
            <person name="Kruger M."/>
            <person name="Pelin A."/>
            <person name="Brachmann A."/>
            <person name="Corradi N."/>
        </authorList>
    </citation>
    <scope>NUCLEOTIDE SEQUENCE [LARGE SCALE GENOMIC DNA]</scope>
    <source>
        <strain evidence="1 2">C2</strain>
    </source>
</reference>
<evidence type="ECO:0000313" key="1">
    <source>
        <dbReference type="EMBL" id="PKK55266.1"/>
    </source>
</evidence>
<sequence>MEEFSDIPQDDLSENEITDIPIFNVPETIPQKIIPPQPKRHKRALFDYVTENTCALVALTSGTSETSKRPELVISEPETIKLPKSNKPISKDVSAIL</sequence>
<gene>
    <name evidence="1" type="ORF">RhiirC2_802880</name>
</gene>
<dbReference type="AlphaFoldDB" id="A0A2N1M105"/>
<reference evidence="1 2" key="2">
    <citation type="submission" date="2017-10" db="EMBL/GenBank/DDBJ databases">
        <title>Extensive intraspecific genome diversity in a model arbuscular mycorrhizal fungus.</title>
        <authorList>
            <person name="Chen E.C.H."/>
            <person name="Morin E."/>
            <person name="Baudet D."/>
            <person name="Noel J."/>
            <person name="Ndikumana S."/>
            <person name="Charron P."/>
            <person name="St-Onge C."/>
            <person name="Giorgi J."/>
            <person name="Grigoriev I.V."/>
            <person name="Roux C."/>
            <person name="Martin F.M."/>
            <person name="Corradi N."/>
        </authorList>
    </citation>
    <scope>NUCLEOTIDE SEQUENCE [LARGE SCALE GENOMIC DNA]</scope>
    <source>
        <strain evidence="1 2">C2</strain>
    </source>
</reference>
<dbReference type="EMBL" id="LLXL01008050">
    <property type="protein sequence ID" value="PKK55266.1"/>
    <property type="molecule type" value="Genomic_DNA"/>
</dbReference>